<name>A0A1S0TTE6_LOALO</name>
<reference evidence="1" key="1">
    <citation type="submission" date="2012-04" db="EMBL/GenBank/DDBJ databases">
        <title>The Genome Sequence of Loa loa.</title>
        <authorList>
            <consortium name="The Broad Institute Genome Sequencing Platform"/>
            <consortium name="Broad Institute Genome Sequencing Center for Infectious Disease"/>
            <person name="Nutman T.B."/>
            <person name="Fink D.L."/>
            <person name="Russ C."/>
            <person name="Young S."/>
            <person name="Zeng Q."/>
            <person name="Gargeya S."/>
            <person name="Alvarado L."/>
            <person name="Berlin A."/>
            <person name="Chapman S.B."/>
            <person name="Chen Z."/>
            <person name="Freedman E."/>
            <person name="Gellesch M."/>
            <person name="Goldberg J."/>
            <person name="Griggs A."/>
            <person name="Gujja S."/>
            <person name="Heilman E.R."/>
            <person name="Heiman D."/>
            <person name="Howarth C."/>
            <person name="Mehta T."/>
            <person name="Neiman D."/>
            <person name="Pearson M."/>
            <person name="Roberts A."/>
            <person name="Saif S."/>
            <person name="Shea T."/>
            <person name="Shenoy N."/>
            <person name="Sisk P."/>
            <person name="Stolte C."/>
            <person name="Sykes S."/>
            <person name="White J."/>
            <person name="Yandava C."/>
            <person name="Haas B."/>
            <person name="Henn M.R."/>
            <person name="Nusbaum C."/>
            <person name="Birren B."/>
        </authorList>
    </citation>
    <scope>NUCLEOTIDE SEQUENCE [LARGE SCALE GENOMIC DNA]</scope>
</reference>
<evidence type="ECO:0000313" key="1">
    <source>
        <dbReference type="EMBL" id="EFO19009.1"/>
    </source>
</evidence>
<organism evidence="1">
    <name type="scientific">Loa loa</name>
    <name type="common">Eye worm</name>
    <name type="synonym">Filaria loa</name>
    <dbReference type="NCBI Taxonomy" id="7209"/>
    <lineage>
        <taxon>Eukaryota</taxon>
        <taxon>Metazoa</taxon>
        <taxon>Ecdysozoa</taxon>
        <taxon>Nematoda</taxon>
        <taxon>Chromadorea</taxon>
        <taxon>Rhabditida</taxon>
        <taxon>Spirurina</taxon>
        <taxon>Spiruromorpha</taxon>
        <taxon>Filarioidea</taxon>
        <taxon>Onchocercidae</taxon>
        <taxon>Loa</taxon>
    </lineage>
</organism>
<dbReference type="KEGG" id="loa:LOAG_09487"/>
<sequence>MAITDVWILKNENIKISKVQYRIQVPMLHQYSDLMLRMPPYSTNKLEQSFNTNLVSNYTLVKKQFENKYNIWKKFEESIHDLERNECWIKATANSAASYGDHVLQNYRFTTLRGVTNKF</sequence>
<dbReference type="RefSeq" id="XP_003145062.1">
    <property type="nucleotide sequence ID" value="XM_003145014.1"/>
</dbReference>
<gene>
    <name evidence="1" type="ORF">LOAG_09487</name>
</gene>
<protein>
    <submittedName>
        <fullName evidence="1">Uncharacterized protein</fullName>
    </submittedName>
</protein>
<proteinExistence type="predicted"/>
<dbReference type="EMBL" id="JH712509">
    <property type="protein sequence ID" value="EFO19009.1"/>
    <property type="molecule type" value="Genomic_DNA"/>
</dbReference>
<accession>A0A1S0TTE6</accession>
<dbReference type="AlphaFoldDB" id="A0A1S0TTE6"/>
<dbReference type="InParanoid" id="A0A1S0TTE6"/>
<dbReference type="CTD" id="9946925"/>
<dbReference type="GeneID" id="9946925"/>